<gene>
    <name evidence="8" type="ORF">CO192_04635</name>
    <name evidence="9" type="ORF">EAO82_01600</name>
</gene>
<dbReference type="InterPro" id="IPR050638">
    <property type="entry name" value="AA-Vitamin_Transporters"/>
</dbReference>
<name>A0AA91U478_9GAMM</name>
<feature type="transmembrane region" description="Helical" evidence="6">
    <location>
        <begin position="226"/>
        <end position="248"/>
    </location>
</feature>
<sequence>MRKAGPGPANSQYAWGLGYLLLAATALGWGLNFPILKLGLENSPPLLFTSLRMALGTLTMFIVAAAMGILRWPARGDWPVLFSVGVLQNMAFISLVTMGLQYLPAGRAAILAYTTPIWVVPAAALFLGERFTLPRAIGVGLGMAGLMVILNPLSLTWDNPDVLLGAGLIMLGTLVWTAGLIHVRRHHWHGEVLSLIPWQLLMSVLVLTPIALLVEDPSEIIWDTTFLWPLLFSGTVASGLCVAAQVAAIRSLPAVSLSLSSASVPAVGLLSAAWFLGERPSQTDLIGFVLIAAGILVVGLADRRQAARTRAATAGESASS</sequence>
<feature type="transmembrane region" description="Helical" evidence="6">
    <location>
        <begin position="195"/>
        <end position="214"/>
    </location>
</feature>
<evidence type="ECO:0000313" key="11">
    <source>
        <dbReference type="Proteomes" id="UP000344571"/>
    </source>
</evidence>
<evidence type="ECO:0000313" key="10">
    <source>
        <dbReference type="Proteomes" id="UP000243750"/>
    </source>
</evidence>
<feature type="transmembrane region" description="Helical" evidence="6">
    <location>
        <begin position="255"/>
        <end position="277"/>
    </location>
</feature>
<evidence type="ECO:0000256" key="6">
    <source>
        <dbReference type="SAM" id="Phobius"/>
    </source>
</evidence>
<evidence type="ECO:0000256" key="4">
    <source>
        <dbReference type="ARBA" id="ARBA00022989"/>
    </source>
</evidence>
<dbReference type="EMBL" id="NWMT01000063">
    <property type="protein sequence ID" value="PCD00480.1"/>
    <property type="molecule type" value="Genomic_DNA"/>
</dbReference>
<feature type="domain" description="EamA" evidence="7">
    <location>
        <begin position="17"/>
        <end position="150"/>
    </location>
</feature>
<dbReference type="Gene3D" id="1.10.3730.20">
    <property type="match status" value="2"/>
</dbReference>
<dbReference type="InterPro" id="IPR037185">
    <property type="entry name" value="EmrE-like"/>
</dbReference>
<evidence type="ECO:0000256" key="1">
    <source>
        <dbReference type="ARBA" id="ARBA00004141"/>
    </source>
</evidence>
<evidence type="ECO:0000256" key="5">
    <source>
        <dbReference type="ARBA" id="ARBA00023136"/>
    </source>
</evidence>
<feature type="transmembrane region" description="Helical" evidence="6">
    <location>
        <begin position="139"/>
        <end position="157"/>
    </location>
</feature>
<dbReference type="Proteomes" id="UP000243750">
    <property type="component" value="Unassembled WGS sequence"/>
</dbReference>
<keyword evidence="4 6" id="KW-1133">Transmembrane helix</keyword>
<feature type="transmembrane region" description="Helical" evidence="6">
    <location>
        <begin position="12"/>
        <end position="31"/>
    </location>
</feature>
<accession>A0AA91U478</accession>
<keyword evidence="3 6" id="KW-0812">Transmembrane</keyword>
<feature type="transmembrane region" description="Helical" evidence="6">
    <location>
        <begin position="108"/>
        <end position="127"/>
    </location>
</feature>
<proteinExistence type="inferred from homology"/>
<feature type="transmembrane region" description="Helical" evidence="6">
    <location>
        <begin position="51"/>
        <end position="70"/>
    </location>
</feature>
<feature type="domain" description="EamA" evidence="7">
    <location>
        <begin position="164"/>
        <end position="298"/>
    </location>
</feature>
<evidence type="ECO:0000259" key="7">
    <source>
        <dbReference type="Pfam" id="PF00892"/>
    </source>
</evidence>
<dbReference type="Proteomes" id="UP000344571">
    <property type="component" value="Chromosome"/>
</dbReference>
<feature type="transmembrane region" description="Helical" evidence="6">
    <location>
        <begin position="163"/>
        <end position="183"/>
    </location>
</feature>
<feature type="transmembrane region" description="Helical" evidence="6">
    <location>
        <begin position="283"/>
        <end position="301"/>
    </location>
</feature>
<dbReference type="InterPro" id="IPR000620">
    <property type="entry name" value="EamA_dom"/>
</dbReference>
<dbReference type="Pfam" id="PF00892">
    <property type="entry name" value="EamA"/>
    <property type="match status" value="2"/>
</dbReference>
<dbReference type="RefSeq" id="WP_096345434.1">
    <property type="nucleotide sequence ID" value="NZ_CP033116.1"/>
</dbReference>
<dbReference type="AlphaFoldDB" id="A0AA91U478"/>
<dbReference type="EMBL" id="CP033116">
    <property type="protein sequence ID" value="QFY55183.1"/>
    <property type="molecule type" value="Genomic_DNA"/>
</dbReference>
<reference evidence="8 10" key="1">
    <citation type="submission" date="2017-09" db="EMBL/GenBank/DDBJ databases">
        <title>Bacterial and phytoplankton interrelationship in Kongsfjorden, an Arctic fjord.</title>
        <authorList>
            <person name="Sinha R."/>
            <person name="Krishnan K."/>
        </authorList>
    </citation>
    <scope>NUCLEOTIDE SEQUENCE [LARGE SCALE GENOMIC DNA]</scope>
    <source>
        <strain evidence="8 10">58</strain>
    </source>
</reference>
<dbReference type="PANTHER" id="PTHR32322:SF2">
    <property type="entry name" value="EAMA DOMAIN-CONTAINING PROTEIN"/>
    <property type="match status" value="1"/>
</dbReference>
<keyword evidence="11" id="KW-1185">Reference proteome</keyword>
<reference evidence="9 11" key="2">
    <citation type="submission" date="2018-10" db="EMBL/GenBank/DDBJ databases">
        <title>Complete genome sequence of Pseudomonas pelagia strain Kongs-67.</title>
        <authorList>
            <person name="Sinha R.K."/>
            <person name="Krishnan K."/>
        </authorList>
    </citation>
    <scope>NUCLEOTIDE SEQUENCE [LARGE SCALE GENOMIC DNA]</scope>
    <source>
        <strain evidence="9 11">Kongs-67</strain>
    </source>
</reference>
<evidence type="ECO:0000256" key="3">
    <source>
        <dbReference type="ARBA" id="ARBA00022692"/>
    </source>
</evidence>
<dbReference type="SUPFAM" id="SSF103481">
    <property type="entry name" value="Multidrug resistance efflux transporter EmrE"/>
    <property type="match status" value="2"/>
</dbReference>
<organism evidence="8 10">
    <name type="scientific">Halopseudomonas pelagia</name>
    <dbReference type="NCBI Taxonomy" id="553151"/>
    <lineage>
        <taxon>Bacteria</taxon>
        <taxon>Pseudomonadati</taxon>
        <taxon>Pseudomonadota</taxon>
        <taxon>Gammaproteobacteria</taxon>
        <taxon>Pseudomonadales</taxon>
        <taxon>Pseudomonadaceae</taxon>
        <taxon>Halopseudomonas</taxon>
    </lineage>
</organism>
<dbReference type="PANTHER" id="PTHR32322">
    <property type="entry name" value="INNER MEMBRANE TRANSPORTER"/>
    <property type="match status" value="1"/>
</dbReference>
<evidence type="ECO:0000313" key="9">
    <source>
        <dbReference type="EMBL" id="QFY55183.1"/>
    </source>
</evidence>
<dbReference type="GO" id="GO:0016020">
    <property type="term" value="C:membrane"/>
    <property type="evidence" value="ECO:0007669"/>
    <property type="project" value="UniProtKB-SubCell"/>
</dbReference>
<feature type="transmembrane region" description="Helical" evidence="6">
    <location>
        <begin position="82"/>
        <end position="102"/>
    </location>
</feature>
<comment type="subcellular location">
    <subcellularLocation>
        <location evidence="1">Membrane</location>
        <topology evidence="1">Multi-pass membrane protein</topology>
    </subcellularLocation>
</comment>
<evidence type="ECO:0000256" key="2">
    <source>
        <dbReference type="ARBA" id="ARBA00007362"/>
    </source>
</evidence>
<protein>
    <submittedName>
        <fullName evidence="9">DMT family transporter</fullName>
    </submittedName>
    <submittedName>
        <fullName evidence="8">Multidrug DMT transporter permease</fullName>
    </submittedName>
</protein>
<comment type="similarity">
    <text evidence="2">Belongs to the EamA transporter family.</text>
</comment>
<evidence type="ECO:0000313" key="8">
    <source>
        <dbReference type="EMBL" id="PCD00480.1"/>
    </source>
</evidence>
<keyword evidence="5 6" id="KW-0472">Membrane</keyword>